<dbReference type="Proteomes" id="UP001501442">
    <property type="component" value="Unassembled WGS sequence"/>
</dbReference>
<comment type="caution">
    <text evidence="3">The sequence shown here is derived from an EMBL/GenBank/DDBJ whole genome shotgun (WGS) entry which is preliminary data.</text>
</comment>
<dbReference type="SUPFAM" id="SSF143120">
    <property type="entry name" value="YefM-like"/>
    <property type="match status" value="1"/>
</dbReference>
<evidence type="ECO:0000256" key="2">
    <source>
        <dbReference type="RuleBase" id="RU362080"/>
    </source>
</evidence>
<organism evidence="3 4">
    <name type="scientific">Actinoallomurus vinaceus</name>
    <dbReference type="NCBI Taxonomy" id="1080074"/>
    <lineage>
        <taxon>Bacteria</taxon>
        <taxon>Bacillati</taxon>
        <taxon>Actinomycetota</taxon>
        <taxon>Actinomycetes</taxon>
        <taxon>Streptosporangiales</taxon>
        <taxon>Thermomonosporaceae</taxon>
        <taxon>Actinoallomurus</taxon>
    </lineage>
</organism>
<evidence type="ECO:0000313" key="4">
    <source>
        <dbReference type="Proteomes" id="UP001501442"/>
    </source>
</evidence>
<protein>
    <recommendedName>
        <fullName evidence="2">Antitoxin</fullName>
    </recommendedName>
</protein>
<gene>
    <name evidence="3" type="ORF">GCM10023196_057500</name>
</gene>
<dbReference type="InterPro" id="IPR036165">
    <property type="entry name" value="YefM-like_sf"/>
</dbReference>
<sequence>MTAGNSAYRSRVRWAISINLIIRYAGLMRTMTATEASRRFSDLLDAIERGETITITRGNRPVAEIGPARRRTGADLRAALDGIEPPDDRFAEDINSALDLLTTEERDPWADV</sequence>
<dbReference type="Pfam" id="PF02604">
    <property type="entry name" value="PhdYeFM_antitox"/>
    <property type="match status" value="1"/>
</dbReference>
<dbReference type="Gene3D" id="3.40.1620.10">
    <property type="entry name" value="YefM-like domain"/>
    <property type="match status" value="1"/>
</dbReference>
<dbReference type="NCBIfam" id="TIGR01552">
    <property type="entry name" value="phd_fam"/>
    <property type="match status" value="1"/>
</dbReference>
<dbReference type="InterPro" id="IPR006442">
    <property type="entry name" value="Antitoxin_Phd/YefM"/>
</dbReference>
<keyword evidence="4" id="KW-1185">Reference proteome</keyword>
<comment type="similarity">
    <text evidence="1 2">Belongs to the phD/YefM antitoxin family.</text>
</comment>
<reference evidence="4" key="1">
    <citation type="journal article" date="2019" name="Int. J. Syst. Evol. Microbiol.">
        <title>The Global Catalogue of Microorganisms (GCM) 10K type strain sequencing project: providing services to taxonomists for standard genome sequencing and annotation.</title>
        <authorList>
            <consortium name="The Broad Institute Genomics Platform"/>
            <consortium name="The Broad Institute Genome Sequencing Center for Infectious Disease"/>
            <person name="Wu L."/>
            <person name="Ma J."/>
        </authorList>
    </citation>
    <scope>NUCLEOTIDE SEQUENCE [LARGE SCALE GENOMIC DNA]</scope>
    <source>
        <strain evidence="4">JCM 17939</strain>
    </source>
</reference>
<comment type="function">
    <text evidence="2">Antitoxin component of a type II toxin-antitoxin (TA) system.</text>
</comment>
<name>A0ABP8UHR3_9ACTN</name>
<proteinExistence type="inferred from homology"/>
<evidence type="ECO:0000256" key="1">
    <source>
        <dbReference type="ARBA" id="ARBA00009981"/>
    </source>
</evidence>
<accession>A0ABP8UHR3</accession>
<dbReference type="EMBL" id="BAABHK010000008">
    <property type="protein sequence ID" value="GAA4630784.1"/>
    <property type="molecule type" value="Genomic_DNA"/>
</dbReference>
<evidence type="ECO:0000313" key="3">
    <source>
        <dbReference type="EMBL" id="GAA4630784.1"/>
    </source>
</evidence>